<proteinExistence type="inferred from homology"/>
<dbReference type="CDD" id="cd12381">
    <property type="entry name" value="RRM4_I_PABPs"/>
    <property type="match status" value="1"/>
</dbReference>
<evidence type="ECO:0000256" key="3">
    <source>
        <dbReference type="ARBA" id="ARBA00008557"/>
    </source>
</evidence>
<dbReference type="GO" id="GO:0005634">
    <property type="term" value="C:nucleus"/>
    <property type="evidence" value="ECO:0007669"/>
    <property type="project" value="UniProtKB-SubCell"/>
</dbReference>
<dbReference type="SMART" id="SM00517">
    <property type="entry name" value="PolyA"/>
    <property type="match status" value="1"/>
</dbReference>
<dbReference type="AlphaFoldDB" id="A0A9Q1Q9K7"/>
<evidence type="ECO:0000256" key="9">
    <source>
        <dbReference type="ARBA" id="ARBA00023242"/>
    </source>
</evidence>
<comment type="subcellular location">
    <subcellularLocation>
        <location evidence="2 11">Cytoplasm</location>
    </subcellularLocation>
    <subcellularLocation>
        <location evidence="1">Nucleus</location>
    </subcellularLocation>
</comment>
<comment type="similarity">
    <text evidence="3 11">Belongs to the polyadenylate-binding protein type-1 family.</text>
</comment>
<dbReference type="FunFam" id="3.30.70.330:FF:000239">
    <property type="entry name" value="Polyadenylate-binding protein"/>
    <property type="match status" value="1"/>
</dbReference>
<dbReference type="InterPro" id="IPR006515">
    <property type="entry name" value="PABP_1234"/>
</dbReference>
<dbReference type="InterPro" id="IPR012677">
    <property type="entry name" value="Nucleotide-bd_a/b_plait_sf"/>
</dbReference>
<evidence type="ECO:0000259" key="13">
    <source>
        <dbReference type="PROSITE" id="PS51309"/>
    </source>
</evidence>
<dbReference type="CDD" id="cd12380">
    <property type="entry name" value="RRM3_I_PABPs"/>
    <property type="match status" value="1"/>
</dbReference>
<dbReference type="SUPFAM" id="SSF63570">
    <property type="entry name" value="PABC (PABP) domain"/>
    <property type="match status" value="1"/>
</dbReference>
<dbReference type="InterPro" id="IPR035979">
    <property type="entry name" value="RBD_domain_sf"/>
</dbReference>
<dbReference type="Gene3D" id="1.10.1900.10">
    <property type="entry name" value="c-terminal domain of poly(a) binding protein"/>
    <property type="match status" value="1"/>
</dbReference>
<keyword evidence="5" id="KW-0945">Host-virus interaction</keyword>
<dbReference type="OrthoDB" id="19742at2759"/>
<dbReference type="Pfam" id="PF00658">
    <property type="entry name" value="MLLE"/>
    <property type="match status" value="1"/>
</dbReference>
<evidence type="ECO:0000256" key="1">
    <source>
        <dbReference type="ARBA" id="ARBA00004123"/>
    </source>
</evidence>
<comment type="function">
    <text evidence="11">Binds the poly(A) tail of mRNA.</text>
</comment>
<evidence type="ECO:0000256" key="2">
    <source>
        <dbReference type="ARBA" id="ARBA00004496"/>
    </source>
</evidence>
<dbReference type="PROSITE" id="PS50102">
    <property type="entry name" value="RRM"/>
    <property type="match status" value="4"/>
</dbReference>
<protein>
    <recommendedName>
        <fullName evidence="11">Polyadenylate-binding protein</fullName>
        <shortName evidence="11">PABP</shortName>
    </recommendedName>
</protein>
<evidence type="ECO:0000256" key="11">
    <source>
        <dbReference type="RuleBase" id="RU362004"/>
    </source>
</evidence>
<dbReference type="Gene3D" id="3.30.70.330">
    <property type="match status" value="4"/>
</dbReference>
<dbReference type="InterPro" id="IPR000504">
    <property type="entry name" value="RRM_dom"/>
</dbReference>
<dbReference type="InterPro" id="IPR003954">
    <property type="entry name" value="RRM_euk-type"/>
</dbReference>
<organism evidence="14 15">
    <name type="scientific">Carnegiea gigantea</name>
    <dbReference type="NCBI Taxonomy" id="171969"/>
    <lineage>
        <taxon>Eukaryota</taxon>
        <taxon>Viridiplantae</taxon>
        <taxon>Streptophyta</taxon>
        <taxon>Embryophyta</taxon>
        <taxon>Tracheophyta</taxon>
        <taxon>Spermatophyta</taxon>
        <taxon>Magnoliopsida</taxon>
        <taxon>eudicotyledons</taxon>
        <taxon>Gunneridae</taxon>
        <taxon>Pentapetalae</taxon>
        <taxon>Caryophyllales</taxon>
        <taxon>Cactineae</taxon>
        <taxon>Cactaceae</taxon>
        <taxon>Cactoideae</taxon>
        <taxon>Echinocereeae</taxon>
        <taxon>Carnegiea</taxon>
    </lineage>
</organism>
<dbReference type="InterPro" id="IPR045305">
    <property type="entry name" value="RRM2_I_PABPs"/>
</dbReference>
<comment type="caution">
    <text evidence="14">The sequence shown here is derived from an EMBL/GenBank/DDBJ whole genome shotgun (WGS) entry which is preliminary data.</text>
</comment>
<keyword evidence="9" id="KW-0539">Nucleus</keyword>
<keyword evidence="6" id="KW-0677">Repeat</keyword>
<dbReference type="InterPro" id="IPR002004">
    <property type="entry name" value="PABP_HYD_C"/>
</dbReference>
<feature type="domain" description="PABC" evidence="13">
    <location>
        <begin position="571"/>
        <end position="648"/>
    </location>
</feature>
<dbReference type="GO" id="GO:0005737">
    <property type="term" value="C:cytoplasm"/>
    <property type="evidence" value="ECO:0007669"/>
    <property type="project" value="UniProtKB-SubCell"/>
</dbReference>
<keyword evidence="7" id="KW-0810">Translation regulation</keyword>
<feature type="domain" description="RRM" evidence="12">
    <location>
        <begin position="110"/>
        <end position="182"/>
    </location>
</feature>
<dbReference type="Proteomes" id="UP001153076">
    <property type="component" value="Unassembled WGS sequence"/>
</dbReference>
<feature type="domain" description="RRM" evidence="12">
    <location>
        <begin position="201"/>
        <end position="278"/>
    </location>
</feature>
<evidence type="ECO:0000259" key="12">
    <source>
        <dbReference type="PROSITE" id="PS50102"/>
    </source>
</evidence>
<dbReference type="FunFam" id="3.30.70.330:FF:000217">
    <property type="entry name" value="Polyadenylate-binding protein"/>
    <property type="match status" value="1"/>
</dbReference>
<gene>
    <name evidence="14" type="ORF">Cgig2_001231</name>
</gene>
<evidence type="ECO:0000313" key="14">
    <source>
        <dbReference type="EMBL" id="KAJ8434038.1"/>
    </source>
</evidence>
<feature type="domain" description="RRM" evidence="12">
    <location>
        <begin position="22"/>
        <end position="100"/>
    </location>
</feature>
<dbReference type="NCBIfam" id="TIGR01628">
    <property type="entry name" value="PABP-1234"/>
    <property type="match status" value="1"/>
</dbReference>
<evidence type="ECO:0000256" key="6">
    <source>
        <dbReference type="ARBA" id="ARBA00022737"/>
    </source>
</evidence>
<dbReference type="GO" id="GO:0003723">
    <property type="term" value="F:RNA binding"/>
    <property type="evidence" value="ECO:0007669"/>
    <property type="project" value="UniProtKB-UniRule"/>
</dbReference>
<name>A0A9Q1Q9K7_9CARY</name>
<keyword evidence="15" id="KW-1185">Reference proteome</keyword>
<evidence type="ECO:0000256" key="8">
    <source>
        <dbReference type="ARBA" id="ARBA00022884"/>
    </source>
</evidence>
<dbReference type="GO" id="GO:0006417">
    <property type="term" value="P:regulation of translation"/>
    <property type="evidence" value="ECO:0007669"/>
    <property type="project" value="UniProtKB-KW"/>
</dbReference>
<dbReference type="SMART" id="SM00361">
    <property type="entry name" value="RRM_1"/>
    <property type="match status" value="4"/>
</dbReference>
<dbReference type="EMBL" id="JAKOGI010000505">
    <property type="protein sequence ID" value="KAJ8434038.1"/>
    <property type="molecule type" value="Genomic_DNA"/>
</dbReference>
<dbReference type="FunFam" id="3.30.70.330:FF:000555">
    <property type="entry name" value="Polyadenylate-binding protein"/>
    <property type="match status" value="1"/>
</dbReference>
<accession>A0A9Q1Q9K7</accession>
<dbReference type="CDD" id="cd12379">
    <property type="entry name" value="RRM2_I_PABPs"/>
    <property type="match status" value="1"/>
</dbReference>
<feature type="domain" description="RRM" evidence="12">
    <location>
        <begin position="304"/>
        <end position="381"/>
    </location>
</feature>
<dbReference type="PROSITE" id="PS51309">
    <property type="entry name" value="PABC"/>
    <property type="match status" value="1"/>
</dbReference>
<sequence length="667" mass="73080">MAQVQVQANGAVVPGGGTLVTTSLYVGDLDLNVTDSQLFELFNQVGQVVSVRVCRDLPTNRSLGYGYVNYGSPQDAGRAIEVLNFTPLNSKPIRIMYSHRDPSIRKSGAGNIFIKNLDKAIDNKGLYETFSSFGNILSCKVAIDASGQSKGYGFVQYDNEESAQRAIEKLNGMLLNDKQVYVGPFLRRQERENTIDKTKFTNVYVKNLAESTTDEDLTRIFGEYGKITSAVVMRDPDGKSKCFGFVNFENSDDAAKAVEALNGQMFDGKEWYVGKAQKKAEREAELRNRFEQSLKEAVDKYQGRNLYVKNLDDSIDDDKLKEMFSQFGTITSCKVMRDPSGVSKGSGFVAFSTAEEASRALMEMNGKMIVSKPLYVALAQRKEDRKARLQHNAKLIFEANTVHVKRHFCDSCSALGAQFSQMRPAPFPLTVGPRMPMYPPGGPGLGQQLYYGQAPPAIIPPQPAFGYQHQLMPGMRGGAPVPSFFVPMVQQGQQAQRLGGRRGGGAPVQQPQQPIPMMQQQMLPRGRYRYPAARGIPDAAIPGVTGGVLPGVQYDMGGIQMREAALSPALPVGTLATLLANATPDQQRLLLGENLYPLVEQLEPEMAAKVTGMLLEMDQTEVLHLLESPDALKAKVAEAMDVLRNVAQQPNNPADQLAALSLNDNLS</sequence>
<dbReference type="Pfam" id="PF00076">
    <property type="entry name" value="RRM_1"/>
    <property type="match status" value="4"/>
</dbReference>
<evidence type="ECO:0000256" key="10">
    <source>
        <dbReference type="PROSITE-ProRule" id="PRU00176"/>
    </source>
</evidence>
<dbReference type="FunFam" id="3.30.70.330:FF:000003">
    <property type="entry name" value="Polyadenylate-binding protein"/>
    <property type="match status" value="1"/>
</dbReference>
<keyword evidence="8 10" id="KW-0694">RNA-binding</keyword>
<evidence type="ECO:0000256" key="7">
    <source>
        <dbReference type="ARBA" id="ARBA00022845"/>
    </source>
</evidence>
<evidence type="ECO:0000256" key="4">
    <source>
        <dbReference type="ARBA" id="ARBA00022490"/>
    </source>
</evidence>
<dbReference type="SMART" id="SM00360">
    <property type="entry name" value="RRM"/>
    <property type="match status" value="4"/>
</dbReference>
<keyword evidence="4 11" id="KW-0963">Cytoplasm</keyword>
<evidence type="ECO:0000256" key="5">
    <source>
        <dbReference type="ARBA" id="ARBA00022581"/>
    </source>
</evidence>
<dbReference type="PANTHER" id="PTHR24012">
    <property type="entry name" value="RNA BINDING PROTEIN"/>
    <property type="match status" value="1"/>
</dbReference>
<dbReference type="SUPFAM" id="SSF54928">
    <property type="entry name" value="RNA-binding domain, RBD"/>
    <property type="match status" value="2"/>
</dbReference>
<dbReference type="FunFam" id="1.10.1900.10:FF:000003">
    <property type="entry name" value="Polyadenylate-binding protein"/>
    <property type="match status" value="1"/>
</dbReference>
<dbReference type="InterPro" id="IPR036053">
    <property type="entry name" value="PABP-dom"/>
</dbReference>
<reference evidence="14" key="1">
    <citation type="submission" date="2022-04" db="EMBL/GenBank/DDBJ databases">
        <title>Carnegiea gigantea Genome sequencing and assembly v2.</title>
        <authorList>
            <person name="Copetti D."/>
            <person name="Sanderson M.J."/>
            <person name="Burquez A."/>
            <person name="Wojciechowski M.F."/>
        </authorList>
    </citation>
    <scope>NUCLEOTIDE SEQUENCE</scope>
    <source>
        <strain evidence="14">SGP5-SGP5p</strain>
        <tissue evidence="14">Aerial part</tissue>
    </source>
</reference>
<evidence type="ECO:0000313" key="15">
    <source>
        <dbReference type="Proteomes" id="UP001153076"/>
    </source>
</evidence>